<dbReference type="EMBL" id="OU015568">
    <property type="protein sequence ID" value="CAG5088834.1"/>
    <property type="molecule type" value="Genomic_DNA"/>
</dbReference>
<name>A0ABN7S2L9_OIKDI</name>
<dbReference type="Proteomes" id="UP001158576">
    <property type="component" value="Chromosome PAR"/>
</dbReference>
<evidence type="ECO:0000313" key="3">
    <source>
        <dbReference type="Proteomes" id="UP001158576"/>
    </source>
</evidence>
<organism evidence="2 3">
    <name type="scientific">Oikopleura dioica</name>
    <name type="common">Tunicate</name>
    <dbReference type="NCBI Taxonomy" id="34765"/>
    <lineage>
        <taxon>Eukaryota</taxon>
        <taxon>Metazoa</taxon>
        <taxon>Chordata</taxon>
        <taxon>Tunicata</taxon>
        <taxon>Appendicularia</taxon>
        <taxon>Copelata</taxon>
        <taxon>Oikopleuridae</taxon>
        <taxon>Oikopleura</taxon>
    </lineage>
</organism>
<dbReference type="Pfam" id="PF26466">
    <property type="entry name" value="DNA_primase_lrg_N"/>
    <property type="match status" value="1"/>
</dbReference>
<feature type="region of interest" description="Disordered" evidence="1">
    <location>
        <begin position="1"/>
        <end position="73"/>
    </location>
</feature>
<gene>
    <name evidence="2" type="ORF">OKIOD_LOCUS3543</name>
</gene>
<proteinExistence type="predicted"/>
<dbReference type="Gene3D" id="1.20.930.80">
    <property type="match status" value="1"/>
</dbReference>
<feature type="compositionally biased region" description="Basic and acidic residues" evidence="1">
    <location>
        <begin position="52"/>
        <end position="64"/>
    </location>
</feature>
<sequence>MKRGAFYPKDLGKLAENTAPRDNESTIAHSSDPGVDETEEKGMLTPRSRNHLRTERQKRQEEIGSRQQDSPENIIVNSGWQKSTNQPDDLKDTSLQYHLHEEWTKREQKSMQKLHEQHSLSNDITPAFIDDLQALSFTENNNNKLPCFQRDQENIPEGMSCKSSGRESFDPFELTENDQLNRPLGKWIQHLSEAELEAPDRFSISDNNNTVIIESLQNTSPDGEIVREQIGGWVQHLEEPKLGARERLQSSGNNNPALIEGLQDKKVSLIGFDNKIPSRSDRENDIISHWFFKLGMCRKRHLIEWTITNETRLFLYRYDLLTQEGKKKFLERETLDMGEFIEGTIPEEKQEALCRCCNKTRRKDRRWYTMDWDSANFWSKKDARISKMEKEEKE</sequence>
<accession>A0ABN7S2L9</accession>
<reference evidence="2 3" key="1">
    <citation type="submission" date="2021-04" db="EMBL/GenBank/DDBJ databases">
        <authorList>
            <person name="Bliznina A."/>
        </authorList>
    </citation>
    <scope>NUCLEOTIDE SEQUENCE [LARGE SCALE GENOMIC DNA]</scope>
</reference>
<keyword evidence="3" id="KW-1185">Reference proteome</keyword>
<protein>
    <submittedName>
        <fullName evidence="2">Oidioi.mRNA.OKI2018_I69.PAR.g11985.t1.cds</fullName>
    </submittedName>
</protein>
<evidence type="ECO:0000313" key="2">
    <source>
        <dbReference type="EMBL" id="CAG5088834.1"/>
    </source>
</evidence>
<evidence type="ECO:0000256" key="1">
    <source>
        <dbReference type="SAM" id="MobiDB-lite"/>
    </source>
</evidence>